<protein>
    <submittedName>
        <fullName evidence="1">Uncharacterized protein</fullName>
    </submittedName>
</protein>
<sequence>MSTLYREAVTPKRASSISDAKAARARAVLVVLMRVNGAASTAEKGSTRELSALKLRVQHLLKTYEILTEAEPHSVASTRQTFRPAAAVEWSQLLRAKGCSRCGAIMMPPYAVRAVTSSAPVARNATNARGK</sequence>
<proteinExistence type="predicted"/>
<reference evidence="1 2" key="1">
    <citation type="journal article" date="2024" name="Microbiol. Resour. Announc.">
        <title>Genome annotations for the ascomycete fungi Trichoderma harzianum, Trichoderma aggressivum, and Purpureocillium lilacinum.</title>
        <authorList>
            <person name="Beijen E.P.W."/>
            <person name="Ohm R.A."/>
        </authorList>
    </citation>
    <scope>NUCLEOTIDE SEQUENCE [LARGE SCALE GENOMIC DNA]</scope>
    <source>
        <strain evidence="1 2">CBS 150709</strain>
    </source>
</reference>
<accession>A0ABR0CCN5</accession>
<dbReference type="Proteomes" id="UP001287286">
    <property type="component" value="Unassembled WGS sequence"/>
</dbReference>
<evidence type="ECO:0000313" key="2">
    <source>
        <dbReference type="Proteomes" id="UP001287286"/>
    </source>
</evidence>
<comment type="caution">
    <text evidence="1">The sequence shown here is derived from an EMBL/GenBank/DDBJ whole genome shotgun (WGS) entry which is preliminary data.</text>
</comment>
<keyword evidence="2" id="KW-1185">Reference proteome</keyword>
<evidence type="ECO:0000313" key="1">
    <source>
        <dbReference type="EMBL" id="KAK4094181.1"/>
    </source>
</evidence>
<gene>
    <name evidence="1" type="ORF">Purlil1_1672</name>
</gene>
<organism evidence="1 2">
    <name type="scientific">Purpureocillium lilacinum</name>
    <name type="common">Paecilomyces lilacinus</name>
    <dbReference type="NCBI Taxonomy" id="33203"/>
    <lineage>
        <taxon>Eukaryota</taxon>
        <taxon>Fungi</taxon>
        <taxon>Dikarya</taxon>
        <taxon>Ascomycota</taxon>
        <taxon>Pezizomycotina</taxon>
        <taxon>Sordariomycetes</taxon>
        <taxon>Hypocreomycetidae</taxon>
        <taxon>Hypocreales</taxon>
        <taxon>Ophiocordycipitaceae</taxon>
        <taxon>Purpureocillium</taxon>
    </lineage>
</organism>
<name>A0ABR0CCN5_PURLI</name>
<dbReference type="EMBL" id="JAWRVI010000004">
    <property type="protein sequence ID" value="KAK4094181.1"/>
    <property type="molecule type" value="Genomic_DNA"/>
</dbReference>